<accession>A0ABQ2ZKE8</accession>
<protein>
    <submittedName>
        <fullName evidence="1">Protein hcp1</fullName>
    </submittedName>
</protein>
<dbReference type="SUPFAM" id="SSF141452">
    <property type="entry name" value="Hcp1-like"/>
    <property type="match status" value="1"/>
</dbReference>
<dbReference type="NCBIfam" id="TIGR03344">
    <property type="entry name" value="VI_effect_Hcp1"/>
    <property type="match status" value="1"/>
</dbReference>
<organism evidence="1 2">
    <name type="scientific">Rhodanobacter panaciterrae</name>
    <dbReference type="NCBI Taxonomy" id="490572"/>
    <lineage>
        <taxon>Bacteria</taxon>
        <taxon>Pseudomonadati</taxon>
        <taxon>Pseudomonadota</taxon>
        <taxon>Gammaproteobacteria</taxon>
        <taxon>Lysobacterales</taxon>
        <taxon>Rhodanobacteraceae</taxon>
        <taxon>Rhodanobacter</taxon>
    </lineage>
</organism>
<proteinExistence type="predicted"/>
<gene>
    <name evidence="1" type="primary">hcp1</name>
    <name evidence="1" type="ORF">GCM10008098_04180</name>
</gene>
<comment type="caution">
    <text evidence="1">The sequence shown here is derived from an EMBL/GenBank/DDBJ whole genome shotgun (WGS) entry which is preliminary data.</text>
</comment>
<keyword evidence="2" id="KW-1185">Reference proteome</keyword>
<dbReference type="Gene3D" id="2.30.110.20">
    <property type="entry name" value="Hcp1-like"/>
    <property type="match status" value="1"/>
</dbReference>
<dbReference type="EMBL" id="BMXT01000001">
    <property type="protein sequence ID" value="GGY16153.1"/>
    <property type="molecule type" value="Genomic_DNA"/>
</dbReference>
<evidence type="ECO:0000313" key="2">
    <source>
        <dbReference type="Proteomes" id="UP000621898"/>
    </source>
</evidence>
<dbReference type="InterPro" id="IPR008514">
    <property type="entry name" value="T6SS_Hcp"/>
</dbReference>
<dbReference type="Pfam" id="PF05638">
    <property type="entry name" value="T6SS_HCP"/>
    <property type="match status" value="1"/>
</dbReference>
<sequence length="164" mass="17295">MALDMHLKLEGGDVTFTGESKHTKHKDQVQLLAWSWGLSQSGSFGHGSGGGAGKANVQDISFTKYLDKSSTSFIKALVTGAHITTVTLFVSKAGGKQEDYFTVKLTSAMVTSYSTGGSGGEDMLTENVSISFAKFDIEYFKQDDKGVVASAGTVGYSVEEVAAS</sequence>
<dbReference type="Proteomes" id="UP000621898">
    <property type="component" value="Unassembled WGS sequence"/>
</dbReference>
<dbReference type="RefSeq" id="WP_189439525.1">
    <property type="nucleotide sequence ID" value="NZ_BMXT01000001.1"/>
</dbReference>
<reference evidence="2" key="1">
    <citation type="journal article" date="2019" name="Int. J. Syst. Evol. Microbiol.">
        <title>The Global Catalogue of Microorganisms (GCM) 10K type strain sequencing project: providing services to taxonomists for standard genome sequencing and annotation.</title>
        <authorList>
            <consortium name="The Broad Institute Genomics Platform"/>
            <consortium name="The Broad Institute Genome Sequencing Center for Infectious Disease"/>
            <person name="Wu L."/>
            <person name="Ma J."/>
        </authorList>
    </citation>
    <scope>NUCLEOTIDE SEQUENCE [LARGE SCALE GENOMIC DNA]</scope>
    <source>
        <strain evidence="2">KCTC 22232</strain>
    </source>
</reference>
<dbReference type="InterPro" id="IPR036624">
    <property type="entry name" value="Hcp1-lik_sf"/>
</dbReference>
<dbReference type="InterPro" id="IPR053165">
    <property type="entry name" value="HSI-I_assembly_Hcp1"/>
</dbReference>
<dbReference type="PANTHER" id="PTHR36152">
    <property type="entry name" value="CYTOPLASMIC PROTEIN-RELATED"/>
    <property type="match status" value="1"/>
</dbReference>
<name>A0ABQ2ZKE8_9GAMM</name>
<dbReference type="PANTHER" id="PTHR36152:SF5">
    <property type="entry name" value="PROTEIN HCP1"/>
    <property type="match status" value="1"/>
</dbReference>
<evidence type="ECO:0000313" key="1">
    <source>
        <dbReference type="EMBL" id="GGY16153.1"/>
    </source>
</evidence>